<keyword evidence="7" id="KW-0223">Dioxygenase</keyword>
<organism evidence="7 8">
    <name type="scientific">Thermomonospora echinospora</name>
    <dbReference type="NCBI Taxonomy" id="1992"/>
    <lineage>
        <taxon>Bacteria</taxon>
        <taxon>Bacillati</taxon>
        <taxon>Actinomycetota</taxon>
        <taxon>Actinomycetes</taxon>
        <taxon>Streptosporangiales</taxon>
        <taxon>Thermomonosporaceae</taxon>
        <taxon>Thermomonospora</taxon>
    </lineage>
</organism>
<dbReference type="GO" id="GO:0005737">
    <property type="term" value="C:cytoplasm"/>
    <property type="evidence" value="ECO:0007669"/>
    <property type="project" value="TreeGrafter"/>
</dbReference>
<dbReference type="PRINTS" id="PR00411">
    <property type="entry name" value="PNDRDTASEI"/>
</dbReference>
<evidence type="ECO:0000256" key="4">
    <source>
        <dbReference type="ARBA" id="ARBA00023002"/>
    </source>
</evidence>
<dbReference type="InterPro" id="IPR016156">
    <property type="entry name" value="FAD/NAD-linked_Rdtase_dimer_sf"/>
</dbReference>
<sequence length="399" mass="41280">MTGQPQHVVVVGAGLGGIRTAEQLRAAGFQGKISLVGAEPHPPYDRPPLSKQVLTGEWAPERIVLCGKPRLDDLGIDARFGEPAVALHDGAVELADGARLTADAFVIATGVAARRLPGQPGTAHVLRTLDDTFALQNALATARSLLIVGAGFVGAEVAGAARARDITVTVLEAMPVPFTRALGPEIGAVCARLLTEGGVDLRTGARLERFTGESSVDLADGTHLTADVLLVGVGGTPELGWLAGTGIDTSDGVPCDARGRVEGRPGTWAVGDVAAWADPVRGHRHRAEHWTSATDQAAVVARDIVGADTAPLPTPYFWSDQFGLKIQLVGRPDLADTVLPLHGTALDGGPVKGTVAAYFAGEHLVAVVGFGAPRLVARYRRLVGPQATRTEVMALAAAG</sequence>
<keyword evidence="2" id="KW-0285">Flavoprotein</keyword>
<dbReference type="Pfam" id="PF14759">
    <property type="entry name" value="Reductase_C"/>
    <property type="match status" value="1"/>
</dbReference>
<dbReference type="EMBL" id="FNVO01000001">
    <property type="protein sequence ID" value="SEF67334.1"/>
    <property type="molecule type" value="Genomic_DNA"/>
</dbReference>
<dbReference type="AlphaFoldDB" id="A0A1H5TWX3"/>
<dbReference type="InterPro" id="IPR050446">
    <property type="entry name" value="FAD-oxidoreductase/Apoptosis"/>
</dbReference>
<evidence type="ECO:0000313" key="8">
    <source>
        <dbReference type="Proteomes" id="UP000236723"/>
    </source>
</evidence>
<dbReference type="PRINTS" id="PR00368">
    <property type="entry name" value="FADPNR"/>
</dbReference>
<keyword evidence="8" id="KW-1185">Reference proteome</keyword>
<protein>
    <submittedName>
        <fullName evidence="7">3-phenylpropionate/trans-cinnamate dioxygenase ferredoxin reductase subunit</fullName>
    </submittedName>
</protein>
<dbReference type="OrthoDB" id="1145at2"/>
<dbReference type="GO" id="GO:0051213">
    <property type="term" value="F:dioxygenase activity"/>
    <property type="evidence" value="ECO:0007669"/>
    <property type="project" value="UniProtKB-KW"/>
</dbReference>
<comment type="cofactor">
    <cofactor evidence="1">
        <name>FAD</name>
        <dbReference type="ChEBI" id="CHEBI:57692"/>
    </cofactor>
</comment>
<evidence type="ECO:0000259" key="5">
    <source>
        <dbReference type="Pfam" id="PF07992"/>
    </source>
</evidence>
<name>A0A1H5TWX3_9ACTN</name>
<dbReference type="RefSeq" id="WP_103936156.1">
    <property type="nucleotide sequence ID" value="NZ_FNVO01000001.1"/>
</dbReference>
<evidence type="ECO:0000256" key="1">
    <source>
        <dbReference type="ARBA" id="ARBA00001974"/>
    </source>
</evidence>
<dbReference type="InterPro" id="IPR036188">
    <property type="entry name" value="FAD/NAD-bd_sf"/>
</dbReference>
<evidence type="ECO:0000256" key="2">
    <source>
        <dbReference type="ARBA" id="ARBA00022630"/>
    </source>
</evidence>
<gene>
    <name evidence="7" type="ORF">SAMN04489712_101778</name>
</gene>
<dbReference type="InterPro" id="IPR023753">
    <property type="entry name" value="FAD/NAD-binding_dom"/>
</dbReference>
<dbReference type="SUPFAM" id="SSF55424">
    <property type="entry name" value="FAD/NAD-linked reductases, dimerisation (C-terminal) domain"/>
    <property type="match status" value="1"/>
</dbReference>
<keyword evidence="3" id="KW-0274">FAD</keyword>
<dbReference type="GO" id="GO:0016651">
    <property type="term" value="F:oxidoreductase activity, acting on NAD(P)H"/>
    <property type="evidence" value="ECO:0007669"/>
    <property type="project" value="TreeGrafter"/>
</dbReference>
<evidence type="ECO:0000259" key="6">
    <source>
        <dbReference type="Pfam" id="PF14759"/>
    </source>
</evidence>
<feature type="domain" description="FAD/NAD(P)-binding" evidence="5">
    <location>
        <begin position="7"/>
        <end position="297"/>
    </location>
</feature>
<evidence type="ECO:0000313" key="7">
    <source>
        <dbReference type="EMBL" id="SEF67334.1"/>
    </source>
</evidence>
<proteinExistence type="predicted"/>
<dbReference type="PANTHER" id="PTHR43557:SF2">
    <property type="entry name" value="RIESKE DOMAIN-CONTAINING PROTEIN-RELATED"/>
    <property type="match status" value="1"/>
</dbReference>
<keyword evidence="4" id="KW-0560">Oxidoreductase</keyword>
<dbReference type="PANTHER" id="PTHR43557">
    <property type="entry name" value="APOPTOSIS-INDUCING FACTOR 1"/>
    <property type="match status" value="1"/>
</dbReference>
<dbReference type="Pfam" id="PF07992">
    <property type="entry name" value="Pyr_redox_2"/>
    <property type="match status" value="1"/>
</dbReference>
<dbReference type="Gene3D" id="3.30.390.30">
    <property type="match status" value="1"/>
</dbReference>
<dbReference type="Gene3D" id="3.50.50.60">
    <property type="entry name" value="FAD/NAD(P)-binding domain"/>
    <property type="match status" value="2"/>
</dbReference>
<reference evidence="8" key="1">
    <citation type="submission" date="2016-10" db="EMBL/GenBank/DDBJ databases">
        <authorList>
            <person name="Varghese N."/>
            <person name="Submissions S."/>
        </authorList>
    </citation>
    <scope>NUCLEOTIDE SEQUENCE [LARGE SCALE GENOMIC DNA]</scope>
    <source>
        <strain evidence="8">DSM 43163</strain>
    </source>
</reference>
<dbReference type="SUPFAM" id="SSF51905">
    <property type="entry name" value="FAD/NAD(P)-binding domain"/>
    <property type="match status" value="2"/>
</dbReference>
<dbReference type="Proteomes" id="UP000236723">
    <property type="component" value="Unassembled WGS sequence"/>
</dbReference>
<dbReference type="InterPro" id="IPR028202">
    <property type="entry name" value="Reductase_C"/>
</dbReference>
<feature type="domain" description="Reductase C-terminal" evidence="6">
    <location>
        <begin position="316"/>
        <end position="388"/>
    </location>
</feature>
<accession>A0A1H5TWX3</accession>
<evidence type="ECO:0000256" key="3">
    <source>
        <dbReference type="ARBA" id="ARBA00022827"/>
    </source>
</evidence>